<evidence type="ECO:0000313" key="1">
    <source>
        <dbReference type="EMBL" id="KAD5508777.1"/>
    </source>
</evidence>
<comment type="caution">
    <text evidence="1">The sequence shown here is derived from an EMBL/GenBank/DDBJ whole genome shotgun (WGS) entry which is preliminary data.</text>
</comment>
<name>A0A5N6NYF6_9ASTR</name>
<keyword evidence="2" id="KW-1185">Reference proteome</keyword>
<dbReference type="AlphaFoldDB" id="A0A5N6NYF6"/>
<accession>A0A5N6NYF6</accession>
<proteinExistence type="predicted"/>
<protein>
    <submittedName>
        <fullName evidence="1">Uncharacterized protein</fullName>
    </submittedName>
</protein>
<dbReference type="EMBL" id="SZYD01000008">
    <property type="protein sequence ID" value="KAD5508777.1"/>
    <property type="molecule type" value="Genomic_DNA"/>
</dbReference>
<evidence type="ECO:0000313" key="2">
    <source>
        <dbReference type="Proteomes" id="UP000326396"/>
    </source>
</evidence>
<sequence>MYLRPQEIRSSTGDITSEIWLHSMIAIKYIQCRAFLVSDHIDLKITGPEALSSFADKEKSTAISNNLKTILKQNASAAHAWMALIGKHISRHSKFMSCLLGTQICIPRKNNFPNKEVSKVSKSNASTSSSSNNSIGKSYYKFYLKVSGSSENPNFDLQEVQEAGGDTRRLIRLRLFFLRSSRPKTPTNYDAYVTYLTKTEMDARRGGGLRASDKAASFLLEDVLVSQHSSSPTTKALAKGNYVPSWGERVVLEAGAKDKAAPLLAKGLVDEGNDDSEGIVTFQRGKDSPIIQAPTHLAVSPLTEESKEILSLMQFTPTIAWCHGGNRVCASVVLGPELLMFDLLIAGCNFIVVSYMNLHILSTWHASCMVTGKHGHSWSYYGNYAIKARISYYDCLTRELHVLEGTADFPLFDMDGAREVPAVKLMKSSKYLVMNKHGTVLSSMMDIESEVQVCASGGLLAILESKRVVDTIEQNECGSVSIAVNFIKQISLNKFLKVNPAAHEALQIFQTDKHPSHMGIELLTSLPDTLKSVKDVPQTQPFCTSTINIIFEIGVSENLQEHANYFSVDIVEWE</sequence>
<reference evidence="1 2" key="1">
    <citation type="submission" date="2019-05" db="EMBL/GenBank/DDBJ databases">
        <title>Mikania micrantha, genome provides insights into the molecular mechanism of rapid growth.</title>
        <authorList>
            <person name="Liu B."/>
        </authorList>
    </citation>
    <scope>NUCLEOTIDE SEQUENCE [LARGE SCALE GENOMIC DNA]</scope>
    <source>
        <strain evidence="1">NLD-2019</strain>
        <tissue evidence="1">Leaf</tissue>
    </source>
</reference>
<organism evidence="1 2">
    <name type="scientific">Mikania micrantha</name>
    <name type="common">bitter vine</name>
    <dbReference type="NCBI Taxonomy" id="192012"/>
    <lineage>
        <taxon>Eukaryota</taxon>
        <taxon>Viridiplantae</taxon>
        <taxon>Streptophyta</taxon>
        <taxon>Embryophyta</taxon>
        <taxon>Tracheophyta</taxon>
        <taxon>Spermatophyta</taxon>
        <taxon>Magnoliopsida</taxon>
        <taxon>eudicotyledons</taxon>
        <taxon>Gunneridae</taxon>
        <taxon>Pentapetalae</taxon>
        <taxon>asterids</taxon>
        <taxon>campanulids</taxon>
        <taxon>Asterales</taxon>
        <taxon>Asteraceae</taxon>
        <taxon>Asteroideae</taxon>
        <taxon>Heliantheae alliance</taxon>
        <taxon>Eupatorieae</taxon>
        <taxon>Mikania</taxon>
    </lineage>
</organism>
<dbReference type="OrthoDB" id="29596at2759"/>
<dbReference type="Proteomes" id="UP000326396">
    <property type="component" value="Linkage Group LG16"/>
</dbReference>
<gene>
    <name evidence="1" type="ORF">E3N88_16480</name>
</gene>